<dbReference type="EMBL" id="QGQD01000097">
    <property type="protein sequence ID" value="TLC98354.1"/>
    <property type="molecule type" value="Genomic_DNA"/>
</dbReference>
<evidence type="ECO:0000313" key="10">
    <source>
        <dbReference type="Proteomes" id="UP000306509"/>
    </source>
</evidence>
<keyword evidence="2 7" id="KW-0813">Transport</keyword>
<comment type="subcellular location">
    <subcellularLocation>
        <location evidence="1 7">Cell membrane</location>
        <topology evidence="1 7">Multi-pass membrane protein</topology>
    </subcellularLocation>
</comment>
<dbReference type="InterPro" id="IPR000515">
    <property type="entry name" value="MetI-like"/>
</dbReference>
<evidence type="ECO:0000256" key="6">
    <source>
        <dbReference type="ARBA" id="ARBA00023136"/>
    </source>
</evidence>
<dbReference type="OrthoDB" id="9793448at2"/>
<proteinExistence type="inferred from homology"/>
<sequence>MKRKIGRTIIYIFAVFWGMITIFPLLITFLSSVKDNQGINLGMFKLPEQWLWSNYTAAFESAHIGRAVVNSVFLGIASTIVVTVIGMLAAYIISRKSFRLKGTVYALFMVGVMVPVHCTIIPVSSLATEVGGKNSFLFLTLIYVAFNLAQAIFLYTGYLNGVDRELDEAAIIDGCDDIQLLFRVLFPVSIPIISTEAILVFIYGYGELIFSMLLLSDENKYTVSRAMLAFSGGYQQQLGPIFACIIVAVLPMIILYILFHEKVQAGMMAGAVKG</sequence>
<dbReference type="CDD" id="cd06261">
    <property type="entry name" value="TM_PBP2"/>
    <property type="match status" value="1"/>
</dbReference>
<feature type="transmembrane region" description="Helical" evidence="7">
    <location>
        <begin position="72"/>
        <end position="93"/>
    </location>
</feature>
<evidence type="ECO:0000256" key="1">
    <source>
        <dbReference type="ARBA" id="ARBA00004651"/>
    </source>
</evidence>
<feature type="transmembrane region" description="Helical" evidence="7">
    <location>
        <begin position="180"/>
        <end position="205"/>
    </location>
</feature>
<evidence type="ECO:0000256" key="3">
    <source>
        <dbReference type="ARBA" id="ARBA00022475"/>
    </source>
</evidence>
<dbReference type="PANTHER" id="PTHR32243:SF24">
    <property type="entry name" value="DIACETYLCHITOBIOSE UPTAKE SYSTEM PERMEASE PROTEIN NGCG"/>
    <property type="match status" value="1"/>
</dbReference>
<feature type="transmembrane region" description="Helical" evidence="7">
    <location>
        <begin position="238"/>
        <end position="259"/>
    </location>
</feature>
<keyword evidence="5 7" id="KW-1133">Transmembrane helix</keyword>
<evidence type="ECO:0000259" key="8">
    <source>
        <dbReference type="PROSITE" id="PS50928"/>
    </source>
</evidence>
<dbReference type="Gene3D" id="1.10.3720.10">
    <property type="entry name" value="MetI-like"/>
    <property type="match status" value="1"/>
</dbReference>
<dbReference type="PANTHER" id="PTHR32243">
    <property type="entry name" value="MALTOSE TRANSPORT SYSTEM PERMEASE-RELATED"/>
    <property type="match status" value="1"/>
</dbReference>
<gene>
    <name evidence="9" type="primary">sugB_14</name>
    <name evidence="9" type="ORF">DSM106044_04870</name>
</gene>
<comment type="similarity">
    <text evidence="7">Belongs to the binding-protein-dependent transport system permease family.</text>
</comment>
<feature type="domain" description="ABC transmembrane type-1" evidence="8">
    <location>
        <begin position="68"/>
        <end position="259"/>
    </location>
</feature>
<evidence type="ECO:0000256" key="7">
    <source>
        <dbReference type="RuleBase" id="RU363032"/>
    </source>
</evidence>
<dbReference type="SUPFAM" id="SSF161098">
    <property type="entry name" value="MetI-like"/>
    <property type="match status" value="1"/>
</dbReference>
<dbReference type="InterPro" id="IPR050901">
    <property type="entry name" value="BP-dep_ABC_trans_perm"/>
</dbReference>
<keyword evidence="6 7" id="KW-0472">Membrane</keyword>
<feature type="transmembrane region" description="Helical" evidence="7">
    <location>
        <begin position="9"/>
        <end position="33"/>
    </location>
</feature>
<dbReference type="Pfam" id="PF00528">
    <property type="entry name" value="BPD_transp_1"/>
    <property type="match status" value="1"/>
</dbReference>
<name>A0A4U8Q0Z0_9FIRM</name>
<feature type="transmembrane region" description="Helical" evidence="7">
    <location>
        <begin position="136"/>
        <end position="159"/>
    </location>
</feature>
<dbReference type="GO" id="GO:0005886">
    <property type="term" value="C:plasma membrane"/>
    <property type="evidence" value="ECO:0007669"/>
    <property type="project" value="UniProtKB-SubCell"/>
</dbReference>
<evidence type="ECO:0000256" key="2">
    <source>
        <dbReference type="ARBA" id="ARBA00022448"/>
    </source>
</evidence>
<dbReference type="InterPro" id="IPR035906">
    <property type="entry name" value="MetI-like_sf"/>
</dbReference>
<keyword evidence="10" id="KW-1185">Reference proteome</keyword>
<dbReference type="Proteomes" id="UP000306509">
    <property type="component" value="Unassembled WGS sequence"/>
</dbReference>
<evidence type="ECO:0000313" key="9">
    <source>
        <dbReference type="EMBL" id="TLC98354.1"/>
    </source>
</evidence>
<keyword evidence="4 7" id="KW-0812">Transmembrane</keyword>
<protein>
    <submittedName>
        <fullName evidence="9">Trehalose transport system permease protein SugB</fullName>
    </submittedName>
</protein>
<dbReference type="RefSeq" id="WP_027293708.1">
    <property type="nucleotide sequence ID" value="NZ_CABMJZ010000118.1"/>
</dbReference>
<dbReference type="PROSITE" id="PS50928">
    <property type="entry name" value="ABC_TM1"/>
    <property type="match status" value="1"/>
</dbReference>
<feature type="transmembrane region" description="Helical" evidence="7">
    <location>
        <begin position="105"/>
        <end position="124"/>
    </location>
</feature>
<evidence type="ECO:0000256" key="5">
    <source>
        <dbReference type="ARBA" id="ARBA00022989"/>
    </source>
</evidence>
<dbReference type="STRING" id="180332.GCA_000797495_03830"/>
<dbReference type="GO" id="GO:0055085">
    <property type="term" value="P:transmembrane transport"/>
    <property type="evidence" value="ECO:0007669"/>
    <property type="project" value="InterPro"/>
</dbReference>
<dbReference type="AlphaFoldDB" id="A0A4U8Q0Z0"/>
<organism evidence="9 10">
    <name type="scientific">Robinsoniella peoriensis</name>
    <dbReference type="NCBI Taxonomy" id="180332"/>
    <lineage>
        <taxon>Bacteria</taxon>
        <taxon>Bacillati</taxon>
        <taxon>Bacillota</taxon>
        <taxon>Clostridia</taxon>
        <taxon>Lachnospirales</taxon>
        <taxon>Lachnospiraceae</taxon>
        <taxon>Robinsoniella</taxon>
    </lineage>
</organism>
<accession>A0A4U8Q0Z0</accession>
<reference evidence="9 10" key="1">
    <citation type="journal article" date="2019" name="Anaerobe">
        <title>Detection of Robinsoniella peoriensis in multiple bone samples of a trauma patient.</title>
        <authorList>
            <person name="Schrottner P."/>
            <person name="Hartwich K."/>
            <person name="Bunk B."/>
            <person name="Schober I."/>
            <person name="Helbig S."/>
            <person name="Rudolph W.W."/>
            <person name="Gunzer F."/>
        </authorList>
    </citation>
    <scope>NUCLEOTIDE SEQUENCE [LARGE SCALE GENOMIC DNA]</scope>
    <source>
        <strain evidence="9 10">DSM 106044</strain>
    </source>
</reference>
<comment type="caution">
    <text evidence="9">The sequence shown here is derived from an EMBL/GenBank/DDBJ whole genome shotgun (WGS) entry which is preliminary data.</text>
</comment>
<evidence type="ECO:0000256" key="4">
    <source>
        <dbReference type="ARBA" id="ARBA00022692"/>
    </source>
</evidence>
<keyword evidence="3" id="KW-1003">Cell membrane</keyword>